<proteinExistence type="predicted"/>
<dbReference type="InterPro" id="IPR004629">
    <property type="entry name" value="WecG_TagA_CpsF"/>
</dbReference>
<dbReference type="Pfam" id="PF03808">
    <property type="entry name" value="Glyco_tran_WecG"/>
    <property type="match status" value="1"/>
</dbReference>
<dbReference type="CDD" id="cd06533">
    <property type="entry name" value="Glyco_transf_WecG_TagA"/>
    <property type="match status" value="1"/>
</dbReference>
<dbReference type="EMBL" id="JANJ01000002">
    <property type="protein sequence ID" value="EXI62658.1"/>
    <property type="molecule type" value="Genomic_DNA"/>
</dbReference>
<evidence type="ECO:0000313" key="4">
    <source>
        <dbReference type="Proteomes" id="UP000054123"/>
    </source>
</evidence>
<evidence type="ECO:0000313" key="3">
    <source>
        <dbReference type="EMBL" id="EXI62658.1"/>
    </source>
</evidence>
<dbReference type="NCBIfam" id="TIGR00696">
    <property type="entry name" value="wecG_tagA_cpsF"/>
    <property type="match status" value="1"/>
</dbReference>
<evidence type="ECO:0000256" key="2">
    <source>
        <dbReference type="ARBA" id="ARBA00022679"/>
    </source>
</evidence>
<dbReference type="PATRIC" id="fig|1450449.3.peg.464"/>
<accession>A0A011LZI5</accession>
<dbReference type="STRING" id="1122190.GCA_000621105_01131"/>
<dbReference type="RefSeq" id="WP_042801686.1">
    <property type="nucleotide sequence ID" value="NZ_AVSP01000006.1"/>
</dbReference>
<protein>
    <submittedName>
        <fullName evidence="3">UDP-N-acetyl-D-mannosaminuronic acid transferase</fullName>
    </submittedName>
</protein>
<dbReference type="OrthoDB" id="9808602at2"/>
<keyword evidence="4" id="KW-1185">Reference proteome</keyword>
<reference evidence="3 4" key="1">
    <citation type="journal article" date="2014" name="Genome Announc.">
        <title>Genome Sequence of a Presumptive Mannheimia haemolytica Strain with an A1/A6-Cross-Reactive Serotype from a White-Tailed Deer (Odocoileus virginianus).</title>
        <authorList>
            <person name="Lawrence P.K."/>
            <person name="Bey R.F."/>
            <person name="Wiener B."/>
            <person name="Kittichotirat W."/>
            <person name="Bumgarner R.E."/>
        </authorList>
    </citation>
    <scope>NUCLEOTIDE SEQUENCE [LARGE SCALE GENOMIC DNA]</scope>
    <source>
        <strain evidence="3 4">PKL10</strain>
    </source>
</reference>
<sequence>MIEKVSIRGIELQAVKNQEIFANFLMNEKEIKKGRLVAINAEKVILAEQNPKLYKFLQESELNYADGISIVYSIKKKYPKHNLERIAGADLLEALMKKAGELNVPVFLVGGTEKTIQAVETKLIKWQVNIVGTQHGYFPKEQEDELIDNIKQSGAKLITVAMGTPKQEFFIQKAHQQYPNALYMGCGGSYDVFIGKVKRAPQIWQKLGLEWLYRLIKQPTRWRRQINLIKYACYYATNKL</sequence>
<evidence type="ECO:0000256" key="1">
    <source>
        <dbReference type="ARBA" id="ARBA00022676"/>
    </source>
</evidence>
<keyword evidence="2 3" id="KW-0808">Transferase</keyword>
<dbReference type="NCBIfam" id="NF002980">
    <property type="entry name" value="PRK03692.1"/>
    <property type="match status" value="1"/>
</dbReference>
<dbReference type="PANTHER" id="PTHR34136">
    <property type="match status" value="1"/>
</dbReference>
<dbReference type="GO" id="GO:0016758">
    <property type="term" value="F:hexosyltransferase activity"/>
    <property type="evidence" value="ECO:0007669"/>
    <property type="project" value="TreeGrafter"/>
</dbReference>
<keyword evidence="1" id="KW-0328">Glycosyltransferase</keyword>
<gene>
    <name evidence="3" type="ORF">AK33_02530</name>
</gene>
<organism evidence="3 4">
    <name type="scientific">Mannheimia granulomatis</name>
    <dbReference type="NCBI Taxonomy" id="85402"/>
    <lineage>
        <taxon>Bacteria</taxon>
        <taxon>Pseudomonadati</taxon>
        <taxon>Pseudomonadota</taxon>
        <taxon>Gammaproteobacteria</taxon>
        <taxon>Pasteurellales</taxon>
        <taxon>Pasteurellaceae</taxon>
        <taxon>Mannheimia</taxon>
    </lineage>
</organism>
<dbReference type="Proteomes" id="UP000054123">
    <property type="component" value="Unassembled WGS sequence"/>
</dbReference>
<dbReference type="AlphaFoldDB" id="A0A011LZI5"/>
<dbReference type="PANTHER" id="PTHR34136:SF1">
    <property type="entry name" value="UDP-N-ACETYL-D-MANNOSAMINURONIC ACID TRANSFERASE"/>
    <property type="match status" value="1"/>
</dbReference>
<name>A0A011LZI5_9PAST</name>
<comment type="caution">
    <text evidence="3">The sequence shown here is derived from an EMBL/GenBank/DDBJ whole genome shotgun (WGS) entry which is preliminary data.</text>
</comment>